<keyword evidence="9" id="KW-0630">Potassium</keyword>
<dbReference type="EMBL" id="FTNY01000007">
    <property type="protein sequence ID" value="SIS52542.1"/>
    <property type="molecule type" value="Genomic_DNA"/>
</dbReference>
<keyword evidence="12" id="KW-1185">Reference proteome</keyword>
<evidence type="ECO:0000256" key="5">
    <source>
        <dbReference type="ARBA" id="ARBA00022967"/>
    </source>
</evidence>
<evidence type="ECO:0000256" key="7">
    <source>
        <dbReference type="ARBA" id="ARBA00023065"/>
    </source>
</evidence>
<feature type="transmembrane region" description="Helical" evidence="9">
    <location>
        <begin position="315"/>
        <end position="333"/>
    </location>
</feature>
<dbReference type="SUPFAM" id="SSF103088">
    <property type="entry name" value="OmpA-like"/>
    <property type="match status" value="1"/>
</dbReference>
<feature type="transmembrane region" description="Helical" evidence="9">
    <location>
        <begin position="235"/>
        <end position="257"/>
    </location>
</feature>
<dbReference type="Proteomes" id="UP000186373">
    <property type="component" value="Unassembled WGS sequence"/>
</dbReference>
<feature type="transmembrane region" description="Helical" evidence="9">
    <location>
        <begin position="269"/>
        <end position="295"/>
    </location>
</feature>
<accession>A0A1N7JT61</accession>
<dbReference type="NCBIfam" id="TIGR01104">
    <property type="entry name" value="V_PPase"/>
    <property type="match status" value="1"/>
</dbReference>
<dbReference type="GO" id="GO:0000287">
    <property type="term" value="F:magnesium ion binding"/>
    <property type="evidence" value="ECO:0007669"/>
    <property type="project" value="UniProtKB-UniRule"/>
</dbReference>
<keyword evidence="9" id="KW-0739">Sodium transport</keyword>
<name>A0A1N7JT61_9FLAO</name>
<comment type="subunit">
    <text evidence="9">Homodimer.</text>
</comment>
<dbReference type="GO" id="GO:0006814">
    <property type="term" value="P:sodium ion transport"/>
    <property type="evidence" value="ECO:0007669"/>
    <property type="project" value="UniProtKB-UniRule"/>
</dbReference>
<dbReference type="AlphaFoldDB" id="A0A1N7JT61"/>
<comment type="similarity">
    <text evidence="9">Belongs to the H(+)-translocating pyrophosphatase (TC 3.A.10) family. K(+)-stimulated subfamily.</text>
</comment>
<feature type="transmembrane region" description="Helical" evidence="9">
    <location>
        <begin position="405"/>
        <end position="432"/>
    </location>
</feature>
<proteinExistence type="inferred from homology"/>
<comment type="catalytic activity">
    <reaction evidence="9">
        <text>Na(+)(in) + diphosphate + H2O = Na(+)(out) + 2 phosphate + H(+)</text>
        <dbReference type="Rhea" id="RHEA:57884"/>
        <dbReference type="ChEBI" id="CHEBI:15377"/>
        <dbReference type="ChEBI" id="CHEBI:15378"/>
        <dbReference type="ChEBI" id="CHEBI:29101"/>
        <dbReference type="ChEBI" id="CHEBI:33019"/>
        <dbReference type="ChEBI" id="CHEBI:43474"/>
        <dbReference type="EC" id="7.2.3.1"/>
    </reaction>
</comment>
<protein>
    <recommendedName>
        <fullName evidence="9">Putative K(+)-stimulated pyrophosphate-energized sodium pump</fullName>
        <ecNumber evidence="9">7.2.3.1</ecNumber>
    </recommendedName>
    <alternativeName>
        <fullName evidence="9">Membrane-bound sodium-translocating pyrophosphatase</fullName>
    </alternativeName>
    <alternativeName>
        <fullName evidence="9">Pyrophosphate-energized inorganic pyrophosphatase</fullName>
        <shortName evidence="9">Na(+)-PPase</shortName>
    </alternativeName>
</protein>
<comment type="activity regulation">
    <text evidence="9">Requires K(+) for maximal activity.</text>
</comment>
<dbReference type="CDD" id="cd07185">
    <property type="entry name" value="OmpA_C-like"/>
    <property type="match status" value="1"/>
</dbReference>
<keyword evidence="9" id="KW-1003">Cell membrane</keyword>
<keyword evidence="4 9" id="KW-0460">Magnesium</keyword>
<reference evidence="12" key="1">
    <citation type="submission" date="2017-01" db="EMBL/GenBank/DDBJ databases">
        <authorList>
            <person name="Varghese N."/>
            <person name="Submissions S."/>
        </authorList>
    </citation>
    <scope>NUCLEOTIDE SEQUENCE [LARGE SCALE GENOMIC DNA]</scope>
    <source>
        <strain evidence="12">DSM 17126</strain>
    </source>
</reference>
<keyword evidence="6 9" id="KW-1133">Transmembrane helix</keyword>
<feature type="transmembrane region" description="Helical" evidence="9">
    <location>
        <begin position="125"/>
        <end position="152"/>
    </location>
</feature>
<keyword evidence="3 9" id="KW-0812">Transmembrane</keyword>
<dbReference type="NCBIfam" id="NF001960">
    <property type="entry name" value="PRK00733.3-5"/>
    <property type="match status" value="1"/>
</dbReference>
<dbReference type="GO" id="GO:0012505">
    <property type="term" value="C:endomembrane system"/>
    <property type="evidence" value="ECO:0007669"/>
    <property type="project" value="UniProtKB-SubCell"/>
</dbReference>
<evidence type="ECO:0000256" key="4">
    <source>
        <dbReference type="ARBA" id="ARBA00022842"/>
    </source>
</evidence>
<evidence type="ECO:0000256" key="8">
    <source>
        <dbReference type="ARBA" id="ARBA00023136"/>
    </source>
</evidence>
<dbReference type="PROSITE" id="PS51123">
    <property type="entry name" value="OMPA_2"/>
    <property type="match status" value="1"/>
</dbReference>
<keyword evidence="2 9" id="KW-0813">Transport</keyword>
<organism evidence="11 12">
    <name type="scientific">Chryseobacterium shigense</name>
    <dbReference type="NCBI Taxonomy" id="297244"/>
    <lineage>
        <taxon>Bacteria</taxon>
        <taxon>Pseudomonadati</taxon>
        <taxon>Bacteroidota</taxon>
        <taxon>Flavobacteriia</taxon>
        <taxon>Flavobacteriales</taxon>
        <taxon>Weeksellaceae</taxon>
        <taxon>Chryseobacterium group</taxon>
        <taxon>Chryseobacterium</taxon>
    </lineage>
</organism>
<keyword evidence="5 9" id="KW-1278">Translocase</keyword>
<dbReference type="GO" id="GO:0005886">
    <property type="term" value="C:plasma membrane"/>
    <property type="evidence" value="ECO:0007669"/>
    <property type="project" value="UniProtKB-SubCell"/>
</dbReference>
<dbReference type="InterPro" id="IPR006664">
    <property type="entry name" value="OMP_bac"/>
</dbReference>
<dbReference type="Pfam" id="PF00691">
    <property type="entry name" value="OmpA"/>
    <property type="match status" value="1"/>
</dbReference>
<feature type="transmembrane region" description="Helical" evidence="9">
    <location>
        <begin position="488"/>
        <end position="510"/>
    </location>
</feature>
<comment type="caution">
    <text evidence="9">Lacks conserved residue(s) required for the propagation of feature annotation.</text>
</comment>
<evidence type="ECO:0000313" key="12">
    <source>
        <dbReference type="Proteomes" id="UP000186373"/>
    </source>
</evidence>
<dbReference type="PRINTS" id="PR01021">
    <property type="entry name" value="OMPADOMAIN"/>
</dbReference>
<evidence type="ECO:0000256" key="2">
    <source>
        <dbReference type="ARBA" id="ARBA00022448"/>
    </source>
</evidence>
<feature type="transmembrane region" description="Helical" evidence="9">
    <location>
        <begin position="345"/>
        <end position="366"/>
    </location>
</feature>
<feature type="transmembrane region" description="Helical" evidence="9">
    <location>
        <begin position="80"/>
        <end position="104"/>
    </location>
</feature>
<dbReference type="GO" id="GO:0009678">
    <property type="term" value="F:diphosphate hydrolysis-driven proton transmembrane transporter activity"/>
    <property type="evidence" value="ECO:0007669"/>
    <property type="project" value="UniProtKB-UniRule"/>
</dbReference>
<dbReference type="GO" id="GO:0030955">
    <property type="term" value="F:potassium ion binding"/>
    <property type="evidence" value="ECO:0007669"/>
    <property type="project" value="UniProtKB-UniRule"/>
</dbReference>
<evidence type="ECO:0000256" key="9">
    <source>
        <dbReference type="HAMAP-Rule" id="MF_01129"/>
    </source>
</evidence>
<dbReference type="InterPro" id="IPR004131">
    <property type="entry name" value="PPase-energised_H-pump"/>
</dbReference>
<feature type="transmembrane region" description="Helical" evidence="9">
    <location>
        <begin position="522"/>
        <end position="550"/>
    </location>
</feature>
<dbReference type="Pfam" id="PF03030">
    <property type="entry name" value="H_PPase"/>
    <property type="match status" value="1"/>
</dbReference>
<feature type="transmembrane region" description="Helical" evidence="9">
    <location>
        <begin position="56"/>
        <end position="74"/>
    </location>
</feature>
<feature type="site" description="Determinant of potassium dependence" evidence="9">
    <location>
        <position position="482"/>
    </location>
</feature>
<dbReference type="InterPro" id="IPR036737">
    <property type="entry name" value="OmpA-like_sf"/>
</dbReference>
<dbReference type="PANTHER" id="PTHR31998">
    <property type="entry name" value="K(+)-INSENSITIVE PYROPHOSPHATE-ENERGIZED PROTON PUMP"/>
    <property type="match status" value="1"/>
</dbReference>
<dbReference type="OrthoDB" id="9808652at2"/>
<keyword evidence="9" id="KW-0915">Sodium</keyword>
<dbReference type="EC" id="7.2.3.1" evidence="9"/>
<evidence type="ECO:0000256" key="1">
    <source>
        <dbReference type="ARBA" id="ARBA00004127"/>
    </source>
</evidence>
<keyword evidence="8 9" id="KW-0472">Membrane</keyword>
<evidence type="ECO:0000256" key="6">
    <source>
        <dbReference type="ARBA" id="ARBA00022989"/>
    </source>
</evidence>
<feature type="transmembrane region" description="Helical" evidence="9">
    <location>
        <begin position="683"/>
        <end position="702"/>
    </location>
</feature>
<evidence type="ECO:0000313" key="11">
    <source>
        <dbReference type="EMBL" id="SIS52542.1"/>
    </source>
</evidence>
<dbReference type="GO" id="GO:0004427">
    <property type="term" value="F:inorganic diphosphate phosphatase activity"/>
    <property type="evidence" value="ECO:0007669"/>
    <property type="project" value="UniProtKB-UniRule"/>
</dbReference>
<feature type="domain" description="OmpA-like" evidence="10">
    <location>
        <begin position="794"/>
        <end position="911"/>
    </location>
</feature>
<keyword evidence="7 9" id="KW-0406">Ion transport</keyword>
<dbReference type="HAMAP" id="MF_01129">
    <property type="entry name" value="PPase_energized_pump"/>
    <property type="match status" value="1"/>
</dbReference>
<dbReference type="Gene3D" id="3.30.1330.60">
    <property type="entry name" value="OmpA-like domain"/>
    <property type="match status" value="1"/>
</dbReference>
<gene>
    <name evidence="9" type="primary">hppA</name>
    <name evidence="11" type="ORF">SAMN05421639_107150</name>
</gene>
<dbReference type="RefSeq" id="WP_076510193.1">
    <property type="nucleotide sequence ID" value="NZ_FTNY01000007.1"/>
</dbReference>
<feature type="transmembrane region" description="Helical" evidence="9">
    <location>
        <begin position="6"/>
        <end position="26"/>
    </location>
</feature>
<evidence type="ECO:0000259" key="10">
    <source>
        <dbReference type="PROSITE" id="PS51123"/>
    </source>
</evidence>
<sequence>MDLFYLIPVFGVIALVYTFLQSNWVSKQNAGNEKMKIISGHIADGAMAFLKAEYKILTYFVVVVSILLAVMGSSNSNSHWSIGLAFAVGAVFSALAGFIGMKIATKANVRTAEAARTSLSKALKVSFTGGSVMGMGVAGLAVLGLGSLFLIIKQIFAPEATVDSHEMEKTIEILTGFSLGAESIALFARVGGGIYTKAADVGADLVGKVEAGIPEDDPRNPATIADNVGDNVGDVAGMGADLFGSYVATVLATMVLGRETMSDDAFGGFAPILLPMLIAGTGIIFSMIGTLFVRINDNEGSSTSSVQNALNLGNWGSIVITAISSYFLVNYLLPEKMTLREHEFTKMGVFGAIMVGLVVGTLMSIITEYYTAMGKRPVSSIVRQSSTGHATNIIGGLAVGMESTLLPILVLAGGIYGSYLCAGLYGVAIAAAGMMATTAMQLAIDAFGPIADNAGGIAEMSELPKEVREKTDILDAVGNTTAASGKGFAIASAALTALALFAAFVGIAGIDGIDIYRADVLAGLFVGGMIPFIFSSLAITAVGQAAMAMVEEVRRQFREIPGILEGKAQPEYEKCVAISTDASIRKMMLPGAITIISPILVGFIFGPEVLGGFLAGATVCGVLMGMFQNNAGGAWDNAKKSFEKGVDINGQTYYKGSEPHKASVTGDTVGDPFKDTSGPSMNILIKLMSIVSLVIAPTLAVIHKDKIEANRKAKLESLTKAYNASSSTTYAGIQAAPVVTKEIKGQLNENGDFVYETGAIQEIKLKGGKTITLGEGSRLFQLYNAVNQKDKSVIDPNNWYTLENLYFQTGSSDLKAGSEMQLNNLAEILNAYPDLKIKLGGYTDNTGNEESNQKLSNLRAQTAKLKLLELGISSDRVEAEGYGSQHPVCEANDTDECKAKNRRIDVRVLAL</sequence>
<comment type="cofactor">
    <cofactor evidence="9">
        <name>Mg(2+)</name>
        <dbReference type="ChEBI" id="CHEBI:18420"/>
    </cofactor>
</comment>
<comment type="function">
    <text evidence="9">Sodium pump that utilizes the energy of pyrophosphate hydrolysis as the driving force for Na(+) movement across the membrane.</text>
</comment>
<dbReference type="InterPro" id="IPR006665">
    <property type="entry name" value="OmpA-like"/>
</dbReference>
<evidence type="ECO:0000256" key="3">
    <source>
        <dbReference type="ARBA" id="ARBA00022692"/>
    </source>
</evidence>
<dbReference type="NCBIfam" id="NF001955">
    <property type="entry name" value="PRK00733.2-4"/>
    <property type="match status" value="1"/>
</dbReference>
<comment type="subcellular location">
    <subcellularLocation>
        <location evidence="9">Cell membrane</location>
        <topology evidence="9">Multi-pass membrane protein</topology>
    </subcellularLocation>
    <subcellularLocation>
        <location evidence="1">Endomembrane system</location>
        <topology evidence="1">Multi-pass membrane protein</topology>
    </subcellularLocation>
</comment>